<gene>
    <name evidence="3" type="ORF">H1R16_02240</name>
    <name evidence="2" type="ORF">H2507_01030</name>
</gene>
<keyword evidence="5" id="KW-1185">Reference proteome</keyword>
<accession>A0A7D7LR41</accession>
<protein>
    <submittedName>
        <fullName evidence="3">DUF3592 domain-containing protein</fullName>
    </submittedName>
</protein>
<feature type="transmembrane region" description="Helical" evidence="1">
    <location>
        <begin position="132"/>
        <end position="154"/>
    </location>
</feature>
<keyword evidence="1" id="KW-1133">Transmembrane helix</keyword>
<dbReference type="AlphaFoldDB" id="A0A7D7LR41"/>
<dbReference type="Proteomes" id="UP000539710">
    <property type="component" value="Unassembled WGS sequence"/>
</dbReference>
<evidence type="ECO:0000313" key="5">
    <source>
        <dbReference type="Proteomes" id="UP000539710"/>
    </source>
</evidence>
<reference evidence="2" key="3">
    <citation type="submission" date="2020-07" db="EMBL/GenBank/DDBJ databases">
        <authorList>
            <person name="Yang C."/>
        </authorList>
    </citation>
    <scope>NUCLEOTIDE SEQUENCE</scope>
    <source>
        <strain evidence="2">Cx-624</strain>
    </source>
</reference>
<dbReference type="EMBL" id="CP059472">
    <property type="protein sequence ID" value="QMS98854.1"/>
    <property type="molecule type" value="Genomic_DNA"/>
</dbReference>
<reference evidence="5" key="2">
    <citation type="submission" date="2020-07" db="EMBL/GenBank/DDBJ databases">
        <title>Flavobacterium sp. xlx-214.</title>
        <authorList>
            <person name="Yang C."/>
        </authorList>
    </citation>
    <scope>NUCLEOTIDE SEQUENCE [LARGE SCALE GENOMIC DNA]</scope>
    <source>
        <strain evidence="5">CX-624</strain>
    </source>
</reference>
<proteinExistence type="predicted"/>
<evidence type="ECO:0000313" key="3">
    <source>
        <dbReference type="EMBL" id="QMS98854.1"/>
    </source>
</evidence>
<evidence type="ECO:0000313" key="4">
    <source>
        <dbReference type="Proteomes" id="UP000515349"/>
    </source>
</evidence>
<organism evidence="3 4">
    <name type="scientific">Marnyiella aurantia</name>
    <dbReference type="NCBI Taxonomy" id="2758037"/>
    <lineage>
        <taxon>Bacteria</taxon>
        <taxon>Pseudomonadati</taxon>
        <taxon>Bacteroidota</taxon>
        <taxon>Flavobacteriia</taxon>
        <taxon>Flavobacteriales</taxon>
        <taxon>Weeksellaceae</taxon>
        <taxon>Marnyiella</taxon>
    </lineage>
</organism>
<keyword evidence="1" id="KW-0812">Transmembrane</keyword>
<evidence type="ECO:0000256" key="1">
    <source>
        <dbReference type="SAM" id="Phobius"/>
    </source>
</evidence>
<reference evidence="3 4" key="1">
    <citation type="submission" date="2020-07" db="EMBL/GenBank/DDBJ databases">
        <title>Chryseobacterium sp.cx-624.</title>
        <authorList>
            <person name="Yang C."/>
        </authorList>
    </citation>
    <scope>NUCLEOTIDE SEQUENCE [LARGE SCALE GENOMIC DNA]</scope>
    <source>
        <strain evidence="3">Cx-624</strain>
        <strain evidence="4">cx-624</strain>
    </source>
</reference>
<feature type="transmembrane region" description="Helical" evidence="1">
    <location>
        <begin position="7"/>
        <end position="39"/>
    </location>
</feature>
<dbReference type="Proteomes" id="UP000515349">
    <property type="component" value="Chromosome"/>
</dbReference>
<evidence type="ECO:0000313" key="2">
    <source>
        <dbReference type="EMBL" id="MBA5245742.1"/>
    </source>
</evidence>
<dbReference type="RefSeq" id="WP_181885862.1">
    <property type="nucleotide sequence ID" value="NZ_CP059472.1"/>
</dbReference>
<keyword evidence="1" id="KW-0472">Membrane</keyword>
<name>A0A7D7LR41_9FLAO</name>
<dbReference type="KEGG" id="cbau:H1R16_02240"/>
<dbReference type="EMBL" id="JACEUX010000001">
    <property type="protein sequence ID" value="MBA5245742.1"/>
    <property type="molecule type" value="Genomic_DNA"/>
</dbReference>
<sequence>MKFLKKYWYYIIGVFAICMFVKPTFCFIILGSVIFYAGIDYYRVFRIVKNYGIVTTGKVIKYTRGQKGYQTPTINFSTKNGKTIETEPYFYVSSDINKFRTFKKYIKKPIEINYNPENPEEFLIADQKGINAMGIIILILVGALFAIIGTLGFLEIIEMNFNNK</sequence>